<dbReference type="PANTHER" id="PTHR24095">
    <property type="entry name" value="ACETYL-COENZYME A SYNTHETASE"/>
    <property type="match status" value="1"/>
</dbReference>
<dbReference type="STRING" id="1415166.NONO_c27820"/>
<evidence type="ECO:0000256" key="4">
    <source>
        <dbReference type="ARBA" id="ARBA00022741"/>
    </source>
</evidence>
<dbReference type="EMBL" id="CP006850">
    <property type="protein sequence ID" value="AHH17574.1"/>
    <property type="molecule type" value="Genomic_DNA"/>
</dbReference>
<evidence type="ECO:0000256" key="2">
    <source>
        <dbReference type="ARBA" id="ARBA00013275"/>
    </source>
</evidence>
<reference evidence="10 11" key="1">
    <citation type="journal article" date="2014" name="Appl. Environ. Microbiol.">
        <title>Insights into the Microbial Degradation of Rubber and Gutta-Percha by Analysis of the Complete Genome of Nocardia nova SH22a.</title>
        <authorList>
            <person name="Luo Q."/>
            <person name="Hiessl S."/>
            <person name="Poehlein A."/>
            <person name="Daniel R."/>
            <person name="Steinbuchel A."/>
        </authorList>
    </citation>
    <scope>NUCLEOTIDE SEQUENCE [LARGE SCALE GENOMIC DNA]</scope>
    <source>
        <strain evidence="10">SH22a</strain>
    </source>
</reference>
<dbReference type="InterPro" id="IPR000873">
    <property type="entry name" value="AMP-dep_synth/lig_dom"/>
</dbReference>
<keyword evidence="4" id="KW-0547">Nucleotide-binding</keyword>
<dbReference type="Pfam" id="PF16177">
    <property type="entry name" value="ACAS_N"/>
    <property type="match status" value="1"/>
</dbReference>
<dbReference type="PROSITE" id="PS00455">
    <property type="entry name" value="AMP_BINDING"/>
    <property type="match status" value="1"/>
</dbReference>
<keyword evidence="5" id="KW-0067">ATP-binding</keyword>
<dbReference type="GO" id="GO:0003987">
    <property type="term" value="F:acetate-CoA ligase activity"/>
    <property type="evidence" value="ECO:0007669"/>
    <property type="project" value="UniProtKB-EC"/>
</dbReference>
<dbReference type="InterPro" id="IPR020845">
    <property type="entry name" value="AMP-binding_CS"/>
</dbReference>
<dbReference type="InterPro" id="IPR025110">
    <property type="entry name" value="AMP-bd_C"/>
</dbReference>
<dbReference type="Gene3D" id="3.30.300.30">
    <property type="match status" value="1"/>
</dbReference>
<proteinExistence type="inferred from homology"/>
<evidence type="ECO:0000313" key="10">
    <source>
        <dbReference type="EMBL" id="AHH17574.1"/>
    </source>
</evidence>
<evidence type="ECO:0000259" key="8">
    <source>
        <dbReference type="Pfam" id="PF13193"/>
    </source>
</evidence>
<dbReference type="AlphaFoldDB" id="W5TEI1"/>
<dbReference type="InterPro" id="IPR042099">
    <property type="entry name" value="ANL_N_sf"/>
</dbReference>
<dbReference type="PATRIC" id="fig|1415166.3.peg.2854"/>
<evidence type="ECO:0000313" key="11">
    <source>
        <dbReference type="Proteomes" id="UP000019150"/>
    </source>
</evidence>
<dbReference type="Pfam" id="PF00501">
    <property type="entry name" value="AMP-binding"/>
    <property type="match status" value="1"/>
</dbReference>
<name>W5TEI1_9NOCA</name>
<keyword evidence="11" id="KW-1185">Reference proteome</keyword>
<dbReference type="GO" id="GO:0006085">
    <property type="term" value="P:acetyl-CoA biosynthetic process"/>
    <property type="evidence" value="ECO:0007669"/>
    <property type="project" value="TreeGrafter"/>
</dbReference>
<gene>
    <name evidence="10" type="primary">acsA2</name>
    <name evidence="10" type="ORF">NONO_c27820</name>
</gene>
<accession>W5TEI1</accession>
<dbReference type="InterPro" id="IPR045851">
    <property type="entry name" value="AMP-bd_C_sf"/>
</dbReference>
<protein>
    <recommendedName>
        <fullName evidence="2">acetate--CoA ligase</fullName>
        <ecNumber evidence="2">6.2.1.1</ecNumber>
    </recommendedName>
</protein>
<feature type="domain" description="AMP-dependent synthetase/ligase" evidence="7">
    <location>
        <begin position="100"/>
        <end position="473"/>
    </location>
</feature>
<evidence type="ECO:0000256" key="3">
    <source>
        <dbReference type="ARBA" id="ARBA00022598"/>
    </source>
</evidence>
<dbReference type="PANTHER" id="PTHR24095:SF14">
    <property type="entry name" value="ACETYL-COENZYME A SYNTHETASE 1"/>
    <property type="match status" value="1"/>
</dbReference>
<evidence type="ECO:0000256" key="1">
    <source>
        <dbReference type="ARBA" id="ARBA00006432"/>
    </source>
</evidence>
<dbReference type="GO" id="GO:0005524">
    <property type="term" value="F:ATP binding"/>
    <property type="evidence" value="ECO:0007669"/>
    <property type="project" value="UniProtKB-KW"/>
</dbReference>
<dbReference type="Gene3D" id="3.40.50.12780">
    <property type="entry name" value="N-terminal domain of ligase-like"/>
    <property type="match status" value="1"/>
</dbReference>
<dbReference type="OrthoDB" id="9803968at2"/>
<dbReference type="Pfam" id="PF13193">
    <property type="entry name" value="AMP-binding_C"/>
    <property type="match status" value="1"/>
</dbReference>
<feature type="domain" description="Acetyl-coenzyme A synthetase N-terminal" evidence="9">
    <location>
        <begin position="41"/>
        <end position="96"/>
    </location>
</feature>
<dbReference type="RefSeq" id="WP_025349042.1">
    <property type="nucleotide sequence ID" value="NZ_CP006850.1"/>
</dbReference>
<dbReference type="EC" id="6.2.1.1" evidence="2"/>
<dbReference type="KEGG" id="nno:NONO_c27820"/>
<evidence type="ECO:0000259" key="9">
    <source>
        <dbReference type="Pfam" id="PF16177"/>
    </source>
</evidence>
<sequence>MRGPGPFGAPKESAWVPTDAVRQRSRLLTAMAEWGYDSLPALHAASVDDPEWFWRAVVADLGVDFTEPFDRVLDDSAGKPFPRWFPGGRLNVATLCSHRHAVGTNSGKPAVVYEGDSGERRTLTYAELDAEVRRFAANLSALGVARGDRVVLFLPVVPEAVIAFLACAMIGAVSVPAFSGYGADALTARLADSEAVVLITADGTTRRGKVVPLKETADEALASVPSVRHSVVVRHLGNDAEMRDGRDIYWDELAADPEPVPTVAAASDEPLTIVYTSGTTGKPKGIVHSHAGFAVKTALDLGYGFDVHADDVIAWIADMGWLLGPLLIVGGLQLGATVVFTEGVPDHPEPTRLWEIAERNRVTLQGIAPTAARLVMARTDGVPTGVESIRAFVSTGEAWDTPTWTWLFETVGGTRRPIINYTGGTEVGGGLLISYPFLPIEPASFNAPLLGADVAVLDAAGEPVVGEVGELSVLNTFPGMTHAFWRDRDRYVETYWSRWDGVWVHGDLASVGADGVWRVHGRSDDTIKVSGRRVGPAELEAALLKDRRIVEAAVIGEPDPQRGQRVVAFVVLRDAVTDHDDLTSTAIHHVGRSFAPSVHVVAALPKTKNGKVMRRAIRSRYLGGAQGDLSSLDPATPIDAIPVREGSA</sequence>
<keyword evidence="6" id="KW-0007">Acetylation</keyword>
<dbReference type="SUPFAM" id="SSF56801">
    <property type="entry name" value="Acetyl-CoA synthetase-like"/>
    <property type="match status" value="1"/>
</dbReference>
<feature type="domain" description="AMP-binding enzyme C-terminal" evidence="8">
    <location>
        <begin position="538"/>
        <end position="611"/>
    </location>
</feature>
<evidence type="ECO:0000256" key="5">
    <source>
        <dbReference type="ARBA" id="ARBA00022840"/>
    </source>
</evidence>
<dbReference type="HOGENOM" id="CLU_000022_3_6_11"/>
<comment type="similarity">
    <text evidence="1">Belongs to the ATP-dependent AMP-binding enzyme family.</text>
</comment>
<organism evidence="10 11">
    <name type="scientific">Nocardia nova SH22a</name>
    <dbReference type="NCBI Taxonomy" id="1415166"/>
    <lineage>
        <taxon>Bacteria</taxon>
        <taxon>Bacillati</taxon>
        <taxon>Actinomycetota</taxon>
        <taxon>Actinomycetes</taxon>
        <taxon>Mycobacteriales</taxon>
        <taxon>Nocardiaceae</taxon>
        <taxon>Nocardia</taxon>
    </lineage>
</organism>
<dbReference type="eggNOG" id="COG0365">
    <property type="taxonomic scope" value="Bacteria"/>
</dbReference>
<evidence type="ECO:0000256" key="6">
    <source>
        <dbReference type="ARBA" id="ARBA00022990"/>
    </source>
</evidence>
<keyword evidence="3 10" id="KW-0436">Ligase</keyword>
<evidence type="ECO:0000259" key="7">
    <source>
        <dbReference type="Pfam" id="PF00501"/>
    </source>
</evidence>
<dbReference type="InterPro" id="IPR032387">
    <property type="entry name" value="ACAS_N"/>
</dbReference>
<dbReference type="Proteomes" id="UP000019150">
    <property type="component" value="Chromosome"/>
</dbReference>